<evidence type="ECO:0000256" key="7">
    <source>
        <dbReference type="SAM" id="Phobius"/>
    </source>
</evidence>
<dbReference type="InterPro" id="IPR003439">
    <property type="entry name" value="ABC_transporter-like_ATP-bd"/>
</dbReference>
<evidence type="ECO:0000256" key="1">
    <source>
        <dbReference type="ARBA" id="ARBA00004651"/>
    </source>
</evidence>
<dbReference type="GO" id="GO:0034040">
    <property type="term" value="F:ATPase-coupled lipid transmembrane transporter activity"/>
    <property type="evidence" value="ECO:0007669"/>
    <property type="project" value="TreeGrafter"/>
</dbReference>
<feature type="transmembrane region" description="Helical" evidence="7">
    <location>
        <begin position="177"/>
        <end position="193"/>
    </location>
</feature>
<evidence type="ECO:0000256" key="4">
    <source>
        <dbReference type="ARBA" id="ARBA00022840"/>
    </source>
</evidence>
<dbReference type="Proteomes" id="UP000321814">
    <property type="component" value="Unassembled WGS sequence"/>
</dbReference>
<dbReference type="InterPro" id="IPR027417">
    <property type="entry name" value="P-loop_NTPase"/>
</dbReference>
<dbReference type="InterPro" id="IPR011527">
    <property type="entry name" value="ABC1_TM_dom"/>
</dbReference>
<comment type="caution">
    <text evidence="10">The sequence shown here is derived from an EMBL/GenBank/DDBJ whole genome shotgun (WGS) entry which is preliminary data.</text>
</comment>
<evidence type="ECO:0000256" key="2">
    <source>
        <dbReference type="ARBA" id="ARBA00022692"/>
    </source>
</evidence>
<feature type="transmembrane region" description="Helical" evidence="7">
    <location>
        <begin position="95"/>
        <end position="114"/>
    </location>
</feature>
<dbReference type="InterPro" id="IPR003593">
    <property type="entry name" value="AAA+_ATPase"/>
</dbReference>
<organism evidence="10 11">
    <name type="scientific">Rheinheimera tangshanensis</name>
    <dbReference type="NCBI Taxonomy" id="400153"/>
    <lineage>
        <taxon>Bacteria</taxon>
        <taxon>Pseudomonadati</taxon>
        <taxon>Pseudomonadota</taxon>
        <taxon>Gammaproteobacteria</taxon>
        <taxon>Chromatiales</taxon>
        <taxon>Chromatiaceae</taxon>
        <taxon>Rheinheimera</taxon>
    </lineage>
</organism>
<dbReference type="PANTHER" id="PTHR24221:SF261">
    <property type="entry name" value="GLUTATHIONE_L-CYSTEINE TRANSPORT SYSTEM ATP-BINDING_PERMEASE PROTEIN CYDD"/>
    <property type="match status" value="1"/>
</dbReference>
<feature type="transmembrane region" description="Helical" evidence="7">
    <location>
        <begin position="277"/>
        <end position="302"/>
    </location>
</feature>
<dbReference type="GO" id="GO:0005524">
    <property type="term" value="F:ATP binding"/>
    <property type="evidence" value="ECO:0007669"/>
    <property type="project" value="UniProtKB-KW"/>
</dbReference>
<feature type="transmembrane region" description="Helical" evidence="7">
    <location>
        <begin position="199"/>
        <end position="216"/>
    </location>
</feature>
<keyword evidence="2 7" id="KW-0812">Transmembrane</keyword>
<sequence>MDLLGISRQGESWRISLTVSSNHKTVISDTRVGSASHFSDAQHLLKVVSKKQSSKLFLAVGCAVLATFCLTAQWYSLCYALYLGVVIAPESGLPVNWLCSVAGFMVARVCLLRAQEQISGAASAAGRDSVRLALLQSWQRQPVSLIQQYSPAACAGQWLEDTEAFDGFLARYWPQQYISVFSTLIILIAVYIHDWLAALLLLLSAPLIPLFMVLVGKGAEQLNKNHFVSRQRLAGHFLDRIKNLTTIKRLNAETQTLDEVAQRSDRYRDVVMKTLKIAFLSSAVLEFFSSVAIASIALYIGFSLLGAISWGPSAELTLLSGLFILLLAPEFFQPLRTFAQFYHDKAAALASAGQLILQLIPDDFNKVSSESELTSIRASASQLDIQRLTIGHSNHYPLYKNLSARLRTGQCLLVSGRSGSGKSTLLQSIAGLLPPLSGDVLFNGQPLQQHAVAYLPQQPWIINGSWGDNLKVLSPDVSEQDMLEALALLGLDSYVRGHPNGFGRLIDEQGGGISGGQMQRLALARTLLIGSEIMLLDEPTASLDPQSRDLVLSVLQKLKPSVVLILVSHDPALLTLADEHWDLSSLESLTIEK</sequence>
<dbReference type="PROSITE" id="PS00211">
    <property type="entry name" value="ABC_TRANSPORTER_1"/>
    <property type="match status" value="1"/>
</dbReference>
<dbReference type="SUPFAM" id="SSF90123">
    <property type="entry name" value="ABC transporter transmembrane region"/>
    <property type="match status" value="1"/>
</dbReference>
<dbReference type="Pfam" id="PF00664">
    <property type="entry name" value="ABC_membrane"/>
    <property type="match status" value="1"/>
</dbReference>
<dbReference type="GO" id="GO:0042883">
    <property type="term" value="P:cysteine transport"/>
    <property type="evidence" value="ECO:0007669"/>
    <property type="project" value="InterPro"/>
</dbReference>
<dbReference type="Pfam" id="PF00005">
    <property type="entry name" value="ABC_tran"/>
    <property type="match status" value="1"/>
</dbReference>
<dbReference type="InterPro" id="IPR014216">
    <property type="entry name" value="ABC_transptr_CydD"/>
</dbReference>
<dbReference type="CDD" id="cd18584">
    <property type="entry name" value="ABC_6TM_AarD_CydD"/>
    <property type="match status" value="1"/>
</dbReference>
<dbReference type="PROSITE" id="PS50893">
    <property type="entry name" value="ABC_TRANSPORTER_2"/>
    <property type="match status" value="1"/>
</dbReference>
<protein>
    <submittedName>
        <fullName evidence="10">Thiol reductant ABC exporter subunit CydD</fullName>
    </submittedName>
</protein>
<keyword evidence="6 7" id="KW-0472">Membrane</keyword>
<dbReference type="SUPFAM" id="SSF52540">
    <property type="entry name" value="P-loop containing nucleoside triphosphate hydrolases"/>
    <property type="match status" value="1"/>
</dbReference>
<dbReference type="Gene3D" id="1.20.1560.10">
    <property type="entry name" value="ABC transporter type 1, transmembrane domain"/>
    <property type="match status" value="1"/>
</dbReference>
<comment type="subcellular location">
    <subcellularLocation>
        <location evidence="1">Cell membrane</location>
        <topology evidence="1">Multi-pass membrane protein</topology>
    </subcellularLocation>
</comment>
<keyword evidence="3" id="KW-0547">Nucleotide-binding</keyword>
<dbReference type="PANTHER" id="PTHR24221">
    <property type="entry name" value="ATP-BINDING CASSETTE SUB-FAMILY B"/>
    <property type="match status" value="1"/>
</dbReference>
<dbReference type="InterPro" id="IPR036640">
    <property type="entry name" value="ABC1_TM_sf"/>
</dbReference>
<keyword evidence="5 7" id="KW-1133">Transmembrane helix</keyword>
<dbReference type="OrthoDB" id="6336411at2"/>
<dbReference type="InterPro" id="IPR039421">
    <property type="entry name" value="Type_1_exporter"/>
</dbReference>
<feature type="transmembrane region" description="Helical" evidence="7">
    <location>
        <begin position="56"/>
        <end position="75"/>
    </location>
</feature>
<evidence type="ECO:0000259" key="8">
    <source>
        <dbReference type="PROSITE" id="PS50893"/>
    </source>
</evidence>
<dbReference type="NCBIfam" id="TIGR02857">
    <property type="entry name" value="CydD"/>
    <property type="match status" value="1"/>
</dbReference>
<evidence type="ECO:0000313" key="10">
    <source>
        <dbReference type="EMBL" id="TXK82019.1"/>
    </source>
</evidence>
<dbReference type="InterPro" id="IPR017871">
    <property type="entry name" value="ABC_transporter-like_CS"/>
</dbReference>
<dbReference type="SMART" id="SM00382">
    <property type="entry name" value="AAA"/>
    <property type="match status" value="1"/>
</dbReference>
<accession>A0A5C8M1Z6</accession>
<evidence type="ECO:0000259" key="9">
    <source>
        <dbReference type="PROSITE" id="PS50929"/>
    </source>
</evidence>
<dbReference type="GO" id="GO:0016887">
    <property type="term" value="F:ATP hydrolysis activity"/>
    <property type="evidence" value="ECO:0007669"/>
    <property type="project" value="InterPro"/>
</dbReference>
<name>A0A5C8M1Z6_9GAMM</name>
<dbReference type="PROSITE" id="PS50929">
    <property type="entry name" value="ABC_TM1F"/>
    <property type="match status" value="1"/>
</dbReference>
<proteinExistence type="predicted"/>
<keyword evidence="4" id="KW-0067">ATP-binding</keyword>
<dbReference type="RefSeq" id="WP_147903277.1">
    <property type="nucleotide sequence ID" value="NZ_BAAAGC010000017.1"/>
</dbReference>
<dbReference type="Gene3D" id="3.40.50.300">
    <property type="entry name" value="P-loop containing nucleotide triphosphate hydrolases"/>
    <property type="match status" value="1"/>
</dbReference>
<evidence type="ECO:0000256" key="3">
    <source>
        <dbReference type="ARBA" id="ARBA00022741"/>
    </source>
</evidence>
<reference evidence="10 11" key="1">
    <citation type="submission" date="2019-08" db="EMBL/GenBank/DDBJ databases">
        <title>Draft genome analysis of Rheinheimera tangshanensis isolated from the roots of fresh rice plants (Oryza sativa).</title>
        <authorList>
            <person name="Yu Q."/>
            <person name="Qi Y."/>
            <person name="Zhang H."/>
            <person name="Pu J."/>
        </authorList>
    </citation>
    <scope>NUCLEOTIDE SEQUENCE [LARGE SCALE GENOMIC DNA]</scope>
    <source>
        <strain evidence="10 11">JA3-B52</strain>
    </source>
</reference>
<evidence type="ECO:0000313" key="11">
    <source>
        <dbReference type="Proteomes" id="UP000321814"/>
    </source>
</evidence>
<dbReference type="AlphaFoldDB" id="A0A5C8M1Z6"/>
<dbReference type="GO" id="GO:0140359">
    <property type="term" value="F:ABC-type transporter activity"/>
    <property type="evidence" value="ECO:0007669"/>
    <property type="project" value="InterPro"/>
</dbReference>
<feature type="domain" description="ABC transporter" evidence="8">
    <location>
        <begin position="383"/>
        <end position="593"/>
    </location>
</feature>
<evidence type="ECO:0000256" key="6">
    <source>
        <dbReference type="ARBA" id="ARBA00023136"/>
    </source>
</evidence>
<dbReference type="GO" id="GO:0005886">
    <property type="term" value="C:plasma membrane"/>
    <property type="evidence" value="ECO:0007669"/>
    <property type="project" value="UniProtKB-SubCell"/>
</dbReference>
<evidence type="ECO:0000256" key="5">
    <source>
        <dbReference type="ARBA" id="ARBA00022989"/>
    </source>
</evidence>
<dbReference type="EMBL" id="VRLR01000002">
    <property type="protein sequence ID" value="TXK82019.1"/>
    <property type="molecule type" value="Genomic_DNA"/>
</dbReference>
<feature type="domain" description="ABC transmembrane type-1" evidence="9">
    <location>
        <begin position="57"/>
        <end position="347"/>
    </location>
</feature>
<gene>
    <name evidence="10" type="primary">cydD</name>
    <name evidence="10" type="ORF">FU839_03785</name>
</gene>
<keyword evidence="11" id="KW-1185">Reference proteome</keyword>